<organism evidence="9 10">
    <name type="scientific">Musa acuminata subsp. malaccensis</name>
    <name type="common">Wild banana</name>
    <name type="synonym">Musa malaccensis</name>
    <dbReference type="NCBI Taxonomy" id="214687"/>
    <lineage>
        <taxon>Eukaryota</taxon>
        <taxon>Viridiplantae</taxon>
        <taxon>Streptophyta</taxon>
        <taxon>Embryophyta</taxon>
        <taxon>Tracheophyta</taxon>
        <taxon>Spermatophyta</taxon>
        <taxon>Magnoliopsida</taxon>
        <taxon>Liliopsida</taxon>
        <taxon>Zingiberales</taxon>
        <taxon>Musaceae</taxon>
        <taxon>Musa</taxon>
    </lineage>
</organism>
<evidence type="ECO:0000256" key="6">
    <source>
        <dbReference type="ARBA" id="ARBA00023180"/>
    </source>
</evidence>
<feature type="transmembrane region" description="Helical" evidence="8">
    <location>
        <begin position="213"/>
        <end position="232"/>
    </location>
</feature>
<feature type="region of interest" description="Disordered" evidence="7">
    <location>
        <begin position="49"/>
        <end position="83"/>
    </location>
</feature>
<dbReference type="EnsemblPlants" id="Ma01_t03190.3">
    <property type="protein sequence ID" value="Ma01_p03190.3"/>
    <property type="gene ID" value="Ma01_g03190"/>
</dbReference>
<feature type="transmembrane region" description="Helical" evidence="8">
    <location>
        <begin position="377"/>
        <end position="400"/>
    </location>
</feature>
<proteinExistence type="inferred from homology"/>
<name>A0A804HPR8_MUSAM</name>
<evidence type="ECO:0000313" key="9">
    <source>
        <dbReference type="EnsemblPlants" id="Ma01_p03190.3"/>
    </source>
</evidence>
<feature type="transmembrane region" description="Helical" evidence="8">
    <location>
        <begin position="111"/>
        <end position="130"/>
    </location>
</feature>
<protein>
    <submittedName>
        <fullName evidence="9">Uncharacterized protein</fullName>
    </submittedName>
</protein>
<feature type="transmembrane region" description="Helical" evidence="8">
    <location>
        <begin position="329"/>
        <end position="350"/>
    </location>
</feature>
<feature type="transmembrane region" description="Helical" evidence="8">
    <location>
        <begin position="271"/>
        <end position="289"/>
    </location>
</feature>
<feature type="transmembrane region" description="Helical" evidence="8">
    <location>
        <begin position="173"/>
        <end position="193"/>
    </location>
</feature>
<feature type="transmembrane region" description="Helical" evidence="8">
    <location>
        <begin position="142"/>
        <end position="161"/>
    </location>
</feature>
<keyword evidence="3 8" id="KW-0812">Transmembrane</keyword>
<evidence type="ECO:0000256" key="5">
    <source>
        <dbReference type="ARBA" id="ARBA00023136"/>
    </source>
</evidence>
<keyword evidence="4 8" id="KW-1133">Transmembrane helix</keyword>
<dbReference type="PANTHER" id="PTHR13624">
    <property type="entry name" value="RE42071P"/>
    <property type="match status" value="1"/>
</dbReference>
<comment type="similarity">
    <text evidence="2">Belongs to the TMEM161 family.</text>
</comment>
<keyword evidence="5 8" id="KW-0472">Membrane</keyword>
<dbReference type="AlphaFoldDB" id="A0A804HPR8"/>
<evidence type="ECO:0000256" key="3">
    <source>
        <dbReference type="ARBA" id="ARBA00022692"/>
    </source>
</evidence>
<reference evidence="9" key="1">
    <citation type="submission" date="2021-05" db="UniProtKB">
        <authorList>
            <consortium name="EnsemblPlants"/>
        </authorList>
    </citation>
    <scope>IDENTIFICATION</scope>
    <source>
        <strain evidence="9">subsp. malaccensis</strain>
    </source>
</reference>
<feature type="compositionally biased region" description="Basic residues" evidence="7">
    <location>
        <begin position="68"/>
        <end position="80"/>
    </location>
</feature>
<dbReference type="Proteomes" id="UP000012960">
    <property type="component" value="Unplaced"/>
</dbReference>
<evidence type="ECO:0000256" key="2">
    <source>
        <dbReference type="ARBA" id="ARBA00009706"/>
    </source>
</evidence>
<feature type="transmembrane region" description="Helical" evidence="8">
    <location>
        <begin position="12"/>
        <end position="34"/>
    </location>
</feature>
<dbReference type="InterPro" id="IPR019395">
    <property type="entry name" value="Transmembrane_161A/B"/>
</dbReference>
<dbReference type="GO" id="GO:0016020">
    <property type="term" value="C:membrane"/>
    <property type="evidence" value="ECO:0007669"/>
    <property type="project" value="UniProtKB-SubCell"/>
</dbReference>
<keyword evidence="10" id="KW-1185">Reference proteome</keyword>
<evidence type="ECO:0000313" key="10">
    <source>
        <dbReference type="Proteomes" id="UP000012960"/>
    </source>
</evidence>
<accession>A0A804HPR8</accession>
<comment type="subcellular location">
    <subcellularLocation>
        <location evidence="1">Membrane</location>
        <topology evidence="1">Multi-pass membrane protein</topology>
    </subcellularLocation>
</comment>
<sequence>MLASPFDHLFLLAAASAAAALLSITLCLPSLLLYGLHTYIHPDNPGGDGLRAVLRRPSGPDAPPDPKRRPRSSSASHHRVPGFDDGNAQLLRLRLSDSHLRTRLLFPSFRAAFVASAVALTDLAILRLLLPPDPSPAATTVASVALLAVAHLLLLLSKLSLERSASKRSEKELSFVAGFLGFLSALLIVFVLSPYLFDFELGGVDAGSTKATVSVLAGVLVGLLFVPASRAARAFWLGTDQLRWDLAVVSCGALNQVLLYVAVLAAAAAPLLWVIPVAVVPAGGELMVLRPNVQMYLNEAVVSWYQRLHASRVPDMDYGRAKVFLHNHYLCLVVLQFFAPPVMVLLLIGLSQVRSDLFGGLFFMGDLLHFSDLVKEIALFLAWWIMFAWSILTMSILTLYRFGFLFVS</sequence>
<dbReference type="Gramene" id="Ma01_t03190.3">
    <property type="protein sequence ID" value="Ma01_p03190.3"/>
    <property type="gene ID" value="Ma01_g03190"/>
</dbReference>
<feature type="transmembrane region" description="Helical" evidence="8">
    <location>
        <begin position="244"/>
        <end position="265"/>
    </location>
</feature>
<evidence type="ECO:0000256" key="8">
    <source>
        <dbReference type="SAM" id="Phobius"/>
    </source>
</evidence>
<evidence type="ECO:0000256" key="7">
    <source>
        <dbReference type="SAM" id="MobiDB-lite"/>
    </source>
</evidence>
<keyword evidence="6" id="KW-0325">Glycoprotein</keyword>
<evidence type="ECO:0000256" key="1">
    <source>
        <dbReference type="ARBA" id="ARBA00004141"/>
    </source>
</evidence>
<evidence type="ECO:0000256" key="4">
    <source>
        <dbReference type="ARBA" id="ARBA00022989"/>
    </source>
</evidence>
<dbReference type="PANTHER" id="PTHR13624:SF6">
    <property type="entry name" value="EMEI"/>
    <property type="match status" value="1"/>
</dbReference>